<dbReference type="EMBL" id="CALLCH030000015">
    <property type="protein sequence ID" value="CAI4216175.1"/>
    <property type="molecule type" value="Genomic_DNA"/>
</dbReference>
<organism evidence="1 2">
    <name type="scientific">Parascedosporium putredinis</name>
    <dbReference type="NCBI Taxonomy" id="1442378"/>
    <lineage>
        <taxon>Eukaryota</taxon>
        <taxon>Fungi</taxon>
        <taxon>Dikarya</taxon>
        <taxon>Ascomycota</taxon>
        <taxon>Pezizomycotina</taxon>
        <taxon>Sordariomycetes</taxon>
        <taxon>Hypocreomycetidae</taxon>
        <taxon>Microascales</taxon>
        <taxon>Microascaceae</taxon>
        <taxon>Parascedosporium</taxon>
    </lineage>
</organism>
<dbReference type="Proteomes" id="UP000838763">
    <property type="component" value="Unassembled WGS sequence"/>
</dbReference>
<reference evidence="1" key="1">
    <citation type="submission" date="2022-11" db="EMBL/GenBank/DDBJ databases">
        <authorList>
            <person name="Scott C."/>
            <person name="Bruce N."/>
        </authorList>
    </citation>
    <scope>NUCLEOTIDE SEQUENCE</scope>
</reference>
<dbReference type="PANTHER" id="PTHR42085:SF2">
    <property type="entry name" value="F-BOX DOMAIN-CONTAINING PROTEIN"/>
    <property type="match status" value="1"/>
</dbReference>
<proteinExistence type="predicted"/>
<dbReference type="OrthoDB" id="2951834at2759"/>
<evidence type="ECO:0000313" key="1">
    <source>
        <dbReference type="EMBL" id="CAI4216175.1"/>
    </source>
</evidence>
<name>A0A9P1MAV8_9PEZI</name>
<gene>
    <name evidence="1" type="ORF">PPNO1_LOCUS5836</name>
</gene>
<keyword evidence="2" id="KW-1185">Reference proteome</keyword>
<dbReference type="AlphaFoldDB" id="A0A9P1MAV8"/>
<dbReference type="PANTHER" id="PTHR42085">
    <property type="entry name" value="F-BOX DOMAIN-CONTAINING PROTEIN"/>
    <property type="match status" value="1"/>
</dbReference>
<dbReference type="InterPro" id="IPR038883">
    <property type="entry name" value="AN11006-like"/>
</dbReference>
<comment type="caution">
    <text evidence="1">The sequence shown here is derived from an EMBL/GenBank/DDBJ whole genome shotgun (WGS) entry which is preliminary data.</text>
</comment>
<sequence>MPGAPYALRPSVQTNIVLAPTGLTYDQSRAPPHRRTAAPNRIKRTTHTPFFSTTSRDKCSFFRLPAEIRCLIYHELLVCGVVNYHICPATRRLLLYWYQIEKPNYPYLRHGLYPSILECCRLAYEEGAAVLYGENQFSLAACAPKKRTVNTWPLSKRNIELITSLSRRADIRLRYSEWDMAEAKWVFDMERTEAACFGLYKPVLEQYLPSTKRTKWKLKMSPDLPDGQRCVSFKVEVSWGRDYREKARRSF</sequence>
<protein>
    <submittedName>
        <fullName evidence="1">Uncharacterized protein</fullName>
    </submittedName>
</protein>
<accession>A0A9P1MAV8</accession>
<evidence type="ECO:0000313" key="2">
    <source>
        <dbReference type="Proteomes" id="UP000838763"/>
    </source>
</evidence>